<evidence type="ECO:0000313" key="1">
    <source>
        <dbReference type="EMBL" id="GHP00303.1"/>
    </source>
</evidence>
<proteinExistence type="predicted"/>
<keyword evidence="2" id="KW-1185">Reference proteome</keyword>
<accession>A0A8J3J0W1</accession>
<name>A0A8J3J0W1_9CHLR</name>
<dbReference type="Proteomes" id="UP000597444">
    <property type="component" value="Unassembled WGS sequence"/>
</dbReference>
<evidence type="ECO:0000313" key="2">
    <source>
        <dbReference type="Proteomes" id="UP000597444"/>
    </source>
</evidence>
<protein>
    <submittedName>
        <fullName evidence="1">Uncharacterized protein</fullName>
    </submittedName>
</protein>
<gene>
    <name evidence="1" type="ORF">KSF_103500</name>
</gene>
<dbReference type="AlphaFoldDB" id="A0A8J3J0W1"/>
<dbReference type="EMBL" id="BNJK01000002">
    <property type="protein sequence ID" value="GHP00303.1"/>
    <property type="molecule type" value="Genomic_DNA"/>
</dbReference>
<organism evidence="1 2">
    <name type="scientific">Reticulibacter mediterranei</name>
    <dbReference type="NCBI Taxonomy" id="2778369"/>
    <lineage>
        <taxon>Bacteria</taxon>
        <taxon>Bacillati</taxon>
        <taxon>Chloroflexota</taxon>
        <taxon>Ktedonobacteria</taxon>
        <taxon>Ktedonobacterales</taxon>
        <taxon>Reticulibacteraceae</taxon>
        <taxon>Reticulibacter</taxon>
    </lineage>
</organism>
<comment type="caution">
    <text evidence="1">The sequence shown here is derived from an EMBL/GenBank/DDBJ whole genome shotgun (WGS) entry which is preliminary data.</text>
</comment>
<reference evidence="1" key="1">
    <citation type="submission" date="2020-10" db="EMBL/GenBank/DDBJ databases">
        <title>Taxonomic study of unclassified bacteria belonging to the class Ktedonobacteria.</title>
        <authorList>
            <person name="Yabe S."/>
            <person name="Wang C.M."/>
            <person name="Zheng Y."/>
            <person name="Sakai Y."/>
            <person name="Cavaletti L."/>
            <person name="Monciardini P."/>
            <person name="Donadio S."/>
        </authorList>
    </citation>
    <scope>NUCLEOTIDE SEQUENCE</scope>
    <source>
        <strain evidence="1">ID150040</strain>
    </source>
</reference>
<sequence length="107" mass="12277">MEALHLIFKQRKMTETMRCSRAGTDRAACGEGWSVGWIEWRVVRARTNKKDQASQEWRRCFFVQKSKEWNGKRGGGEHESPLDLLDGVSVEASELRTMKGEIALVVH</sequence>